<proteinExistence type="predicted"/>
<organism evidence="1 2">
    <name type="scientific">Sphingobacterium wenxiniae</name>
    <dbReference type="NCBI Taxonomy" id="683125"/>
    <lineage>
        <taxon>Bacteria</taxon>
        <taxon>Pseudomonadati</taxon>
        <taxon>Bacteroidota</taxon>
        <taxon>Sphingobacteriia</taxon>
        <taxon>Sphingobacteriales</taxon>
        <taxon>Sphingobacteriaceae</taxon>
        <taxon>Sphingobacterium</taxon>
    </lineage>
</organism>
<protein>
    <submittedName>
        <fullName evidence="1">CarboxypepD_reg-like domain-containing protein</fullName>
    </submittedName>
</protein>
<dbReference type="STRING" id="683125.SAMN05660206_11386"/>
<dbReference type="RefSeq" id="WP_093367252.1">
    <property type="nucleotide sequence ID" value="NZ_FOZZ01000013.1"/>
</dbReference>
<dbReference type="InterPro" id="IPR008969">
    <property type="entry name" value="CarboxyPept-like_regulatory"/>
</dbReference>
<reference evidence="1 2" key="1">
    <citation type="submission" date="2016-10" db="EMBL/GenBank/DDBJ databases">
        <authorList>
            <person name="de Groot N.N."/>
        </authorList>
    </citation>
    <scope>NUCLEOTIDE SEQUENCE [LARGE SCALE GENOMIC DNA]</scope>
    <source>
        <strain evidence="1 2">DSM 22789</strain>
    </source>
</reference>
<gene>
    <name evidence="1" type="ORF">SAMN05660206_11386</name>
</gene>
<evidence type="ECO:0000313" key="2">
    <source>
        <dbReference type="Proteomes" id="UP000198785"/>
    </source>
</evidence>
<dbReference type="Pfam" id="PF13715">
    <property type="entry name" value="CarbopepD_reg_2"/>
    <property type="match status" value="1"/>
</dbReference>
<dbReference type="OrthoDB" id="1109208at2"/>
<dbReference type="Proteomes" id="UP000198785">
    <property type="component" value="Unassembled WGS sequence"/>
</dbReference>
<sequence length="148" mass="15799">MKPKQSKDSAIPKLLTKNYFKSRQLIVLALGSSIFLSYAQAESANLSYSPSSSSNFATTNTSLTFSSQQLSVRGVVVNADGQPIENATVKVRGSSEGTQTGTDGTFNLEVQGSRPVLVITHVSYSPKEITVAGNQPLRIVMDEGAENI</sequence>
<dbReference type="Gene3D" id="2.60.40.1120">
    <property type="entry name" value="Carboxypeptidase-like, regulatory domain"/>
    <property type="match status" value="1"/>
</dbReference>
<evidence type="ECO:0000313" key="1">
    <source>
        <dbReference type="EMBL" id="SFT12716.1"/>
    </source>
</evidence>
<dbReference type="SUPFAM" id="SSF49464">
    <property type="entry name" value="Carboxypeptidase regulatory domain-like"/>
    <property type="match status" value="1"/>
</dbReference>
<accession>A0A1I6VG43</accession>
<dbReference type="EMBL" id="FOZZ01000013">
    <property type="protein sequence ID" value="SFT12716.1"/>
    <property type="molecule type" value="Genomic_DNA"/>
</dbReference>
<keyword evidence="2" id="KW-1185">Reference proteome</keyword>
<name>A0A1I6VG43_9SPHI</name>
<dbReference type="AlphaFoldDB" id="A0A1I6VG43"/>